<evidence type="ECO:0000259" key="5">
    <source>
        <dbReference type="Pfam" id="PF04542"/>
    </source>
</evidence>
<dbReference type="InterPro" id="IPR013249">
    <property type="entry name" value="RNA_pol_sigma70_r4_t2"/>
</dbReference>
<dbReference type="SUPFAM" id="SSF88946">
    <property type="entry name" value="Sigma2 domain of RNA polymerase sigma factors"/>
    <property type="match status" value="1"/>
</dbReference>
<dbReference type="Gene3D" id="1.10.10.10">
    <property type="entry name" value="Winged helix-like DNA-binding domain superfamily/Winged helix DNA-binding domain"/>
    <property type="match status" value="1"/>
</dbReference>
<dbReference type="PANTHER" id="PTHR43133">
    <property type="entry name" value="RNA POLYMERASE ECF-TYPE SIGMA FACTO"/>
    <property type="match status" value="1"/>
</dbReference>
<dbReference type="SUPFAM" id="SSF88659">
    <property type="entry name" value="Sigma3 and sigma4 domains of RNA polymerase sigma factors"/>
    <property type="match status" value="1"/>
</dbReference>
<protein>
    <submittedName>
        <fullName evidence="7">RNA polymerase sigma factor</fullName>
    </submittedName>
</protein>
<evidence type="ECO:0000313" key="8">
    <source>
        <dbReference type="Proteomes" id="UP001407405"/>
    </source>
</evidence>
<evidence type="ECO:0000259" key="6">
    <source>
        <dbReference type="Pfam" id="PF08281"/>
    </source>
</evidence>
<accession>A0ABU9VZT6</accession>
<evidence type="ECO:0000313" key="7">
    <source>
        <dbReference type="EMBL" id="MEN1761876.1"/>
    </source>
</evidence>
<dbReference type="CDD" id="cd06171">
    <property type="entry name" value="Sigma70_r4"/>
    <property type="match status" value="1"/>
</dbReference>
<dbReference type="InterPro" id="IPR007627">
    <property type="entry name" value="RNA_pol_sigma70_r2"/>
</dbReference>
<comment type="caution">
    <text evidence="7">The sequence shown here is derived from an EMBL/GenBank/DDBJ whole genome shotgun (WGS) entry which is preliminary data.</text>
</comment>
<dbReference type="Proteomes" id="UP001407405">
    <property type="component" value="Unassembled WGS sequence"/>
</dbReference>
<dbReference type="Pfam" id="PF04542">
    <property type="entry name" value="Sigma70_r2"/>
    <property type="match status" value="1"/>
</dbReference>
<dbReference type="InterPro" id="IPR036388">
    <property type="entry name" value="WH-like_DNA-bd_sf"/>
</dbReference>
<dbReference type="InterPro" id="IPR014284">
    <property type="entry name" value="RNA_pol_sigma-70_dom"/>
</dbReference>
<keyword evidence="8" id="KW-1185">Reference proteome</keyword>
<feature type="domain" description="RNA polymerase sigma-70 region 2" evidence="5">
    <location>
        <begin position="21"/>
        <end position="90"/>
    </location>
</feature>
<organism evidence="7 8">
    <name type="scientific">Anoxynatronum sibiricum</name>
    <dbReference type="NCBI Taxonomy" id="210623"/>
    <lineage>
        <taxon>Bacteria</taxon>
        <taxon>Bacillati</taxon>
        <taxon>Bacillota</taxon>
        <taxon>Clostridia</taxon>
        <taxon>Eubacteriales</taxon>
        <taxon>Clostridiaceae</taxon>
        <taxon>Anoxynatronum</taxon>
    </lineage>
</organism>
<evidence type="ECO:0000256" key="2">
    <source>
        <dbReference type="ARBA" id="ARBA00023015"/>
    </source>
</evidence>
<dbReference type="Gene3D" id="1.10.1740.10">
    <property type="match status" value="1"/>
</dbReference>
<comment type="similarity">
    <text evidence="1">Belongs to the sigma-70 factor family. ECF subfamily.</text>
</comment>
<evidence type="ECO:0000256" key="1">
    <source>
        <dbReference type="ARBA" id="ARBA00010641"/>
    </source>
</evidence>
<keyword evidence="3" id="KW-0731">Sigma factor</keyword>
<keyword evidence="4" id="KW-0804">Transcription</keyword>
<dbReference type="NCBIfam" id="TIGR02937">
    <property type="entry name" value="sigma70-ECF"/>
    <property type="match status" value="1"/>
</dbReference>
<reference evidence="7 8" key="1">
    <citation type="submission" date="2024-04" db="EMBL/GenBank/DDBJ databases">
        <title>Genome sequencing and metabolic network reconstruction of aminoacids and betaine degradation by Anoxynatronum sibiricum.</title>
        <authorList>
            <person name="Detkova E.N."/>
            <person name="Boltjanskaja Y.V."/>
            <person name="Mardanov A.V."/>
            <person name="Kevbrin V."/>
        </authorList>
    </citation>
    <scope>NUCLEOTIDE SEQUENCE [LARGE SCALE GENOMIC DNA]</scope>
    <source>
        <strain evidence="7 8">Z-7981</strain>
    </source>
</reference>
<proteinExistence type="inferred from homology"/>
<dbReference type="InterPro" id="IPR013324">
    <property type="entry name" value="RNA_pol_sigma_r3/r4-like"/>
</dbReference>
<sequence length="191" mass="22508">MLQFLMVIPNPEIRSKLEMVYLKYQKVMYYMALKILKNPQDAQDVVQASVIKLAPYMEKMEDIDCNKTKAYIVTVVRNTSIDLYRKKQRRSLVPFDDIEDQIPDEADSMDNVMIRVGDAAWIKEKLKQLKPEYAEVLMLKYYSDFKDQEIADTLSIPKANVRVRLSRARTALRKLVEKEAQREDREKCAYE</sequence>
<dbReference type="EMBL" id="JBCITM010000023">
    <property type="protein sequence ID" value="MEN1761876.1"/>
    <property type="molecule type" value="Genomic_DNA"/>
</dbReference>
<gene>
    <name evidence="7" type="ORF">AAIG11_15420</name>
</gene>
<feature type="domain" description="RNA polymerase sigma factor 70 region 4 type 2" evidence="6">
    <location>
        <begin position="121"/>
        <end position="172"/>
    </location>
</feature>
<dbReference type="InterPro" id="IPR013325">
    <property type="entry name" value="RNA_pol_sigma_r2"/>
</dbReference>
<dbReference type="InterPro" id="IPR039425">
    <property type="entry name" value="RNA_pol_sigma-70-like"/>
</dbReference>
<name>A0ABU9VZT6_9CLOT</name>
<dbReference type="Pfam" id="PF08281">
    <property type="entry name" value="Sigma70_r4_2"/>
    <property type="match status" value="1"/>
</dbReference>
<dbReference type="PANTHER" id="PTHR43133:SF60">
    <property type="entry name" value="RNA POLYMERASE SIGMA FACTOR SIGV"/>
    <property type="match status" value="1"/>
</dbReference>
<keyword evidence="2" id="KW-0805">Transcription regulation</keyword>
<evidence type="ECO:0000256" key="3">
    <source>
        <dbReference type="ARBA" id="ARBA00023082"/>
    </source>
</evidence>
<evidence type="ECO:0000256" key="4">
    <source>
        <dbReference type="ARBA" id="ARBA00023163"/>
    </source>
</evidence>